<sequence length="460" mass="53071">MYQNNNIYRIMEYRNQGRLLLTRLSFLFCCIHSFVVICNSKYQHNNIDKLRVFGVRKPAILITLPSRGFLRRLMRNKKVVSVKTPCAGITSTGLFDLWEDLLEGKFDGLSVVVANSVAAEIFELLLLDGEDNSCDGSKSNPIEAVGTNDATAQYEMWFEPTEGKRATIYMSRVLERKYWNVTGRTSIMQMERRNMFPILELPGEVASKIVSMLSPFNQKICLHSLAIDQSQARWSREKTIRRAKIEVRFNNAEISSDRYVSPVLCSFKCVIDRFRDVFDKCEVGELTIELHGARSEQLLRVLIGHCAKIRCKNLRIKSFVPCYSKVFMNESLRALMLNKKAVNINMLCESITPAGMFFLWEDLLDGKFDGVSINVTHWVVVDVFDMLRTDGEKSSWEEYNLRMIEAVGTRNTSKRYQIWCVPKDNLSAVVYMSRVYTGREWTWANYRRVGTVGWSFIELA</sequence>
<keyword evidence="1" id="KW-0472">Membrane</keyword>
<proteinExistence type="predicted"/>
<keyword evidence="3" id="KW-1185">Reference proteome</keyword>
<evidence type="ECO:0000313" key="2">
    <source>
        <dbReference type="EMBL" id="GMT30556.1"/>
    </source>
</evidence>
<comment type="caution">
    <text evidence="2">The sequence shown here is derived from an EMBL/GenBank/DDBJ whole genome shotgun (WGS) entry which is preliminary data.</text>
</comment>
<dbReference type="Proteomes" id="UP001432322">
    <property type="component" value="Unassembled WGS sequence"/>
</dbReference>
<evidence type="ECO:0000313" key="3">
    <source>
        <dbReference type="Proteomes" id="UP001432322"/>
    </source>
</evidence>
<organism evidence="2 3">
    <name type="scientific">Pristionchus fissidentatus</name>
    <dbReference type="NCBI Taxonomy" id="1538716"/>
    <lineage>
        <taxon>Eukaryota</taxon>
        <taxon>Metazoa</taxon>
        <taxon>Ecdysozoa</taxon>
        <taxon>Nematoda</taxon>
        <taxon>Chromadorea</taxon>
        <taxon>Rhabditida</taxon>
        <taxon>Rhabditina</taxon>
        <taxon>Diplogasteromorpha</taxon>
        <taxon>Diplogasteroidea</taxon>
        <taxon>Neodiplogasteridae</taxon>
        <taxon>Pristionchus</taxon>
    </lineage>
</organism>
<feature type="transmembrane region" description="Helical" evidence="1">
    <location>
        <begin position="20"/>
        <end position="37"/>
    </location>
</feature>
<dbReference type="AlphaFoldDB" id="A0AAV5WE57"/>
<name>A0AAV5WE57_9BILA</name>
<evidence type="ECO:0008006" key="4">
    <source>
        <dbReference type="Google" id="ProtNLM"/>
    </source>
</evidence>
<dbReference type="EMBL" id="BTSY01000005">
    <property type="protein sequence ID" value="GMT30556.1"/>
    <property type="molecule type" value="Genomic_DNA"/>
</dbReference>
<gene>
    <name evidence="2" type="ORF">PFISCL1PPCAC_21853</name>
</gene>
<keyword evidence="1" id="KW-0812">Transmembrane</keyword>
<evidence type="ECO:0000256" key="1">
    <source>
        <dbReference type="SAM" id="Phobius"/>
    </source>
</evidence>
<reference evidence="2" key="1">
    <citation type="submission" date="2023-10" db="EMBL/GenBank/DDBJ databases">
        <title>Genome assembly of Pristionchus species.</title>
        <authorList>
            <person name="Yoshida K."/>
            <person name="Sommer R.J."/>
        </authorList>
    </citation>
    <scope>NUCLEOTIDE SEQUENCE</scope>
    <source>
        <strain evidence="2">RS5133</strain>
    </source>
</reference>
<keyword evidence="1" id="KW-1133">Transmembrane helix</keyword>
<accession>A0AAV5WE57</accession>
<protein>
    <recommendedName>
        <fullName evidence="4">F-box domain-containing protein</fullName>
    </recommendedName>
</protein>